<feature type="active site" evidence="9">
    <location>
        <position position="113"/>
    </location>
</feature>
<dbReference type="InterPro" id="IPR025202">
    <property type="entry name" value="PLD-like_dom"/>
</dbReference>
<comment type="caution">
    <text evidence="11">The sequence shown here is derived from an EMBL/GenBank/DDBJ whole genome shotgun (WGS) entry which is preliminary data.</text>
</comment>
<dbReference type="SMART" id="SM00155">
    <property type="entry name" value="PLDc"/>
    <property type="match status" value="2"/>
</dbReference>
<feature type="active site" evidence="9">
    <location>
        <position position="293"/>
    </location>
</feature>
<comment type="similarity">
    <text evidence="9">Belongs to the phospholipase D family. Cardiolipin synthase subfamily. ClsB sub-subfamily.</text>
</comment>
<organism evidence="11 12">
    <name type="scientific">Cupriavidus gilardii J11</name>
    <dbReference type="NCBI Taxonomy" id="936133"/>
    <lineage>
        <taxon>Bacteria</taxon>
        <taxon>Pseudomonadati</taxon>
        <taxon>Pseudomonadota</taxon>
        <taxon>Betaproteobacteria</taxon>
        <taxon>Burkholderiales</taxon>
        <taxon>Burkholderiaceae</taxon>
        <taxon>Cupriavidus</taxon>
    </lineage>
</organism>
<protein>
    <recommendedName>
        <fullName evidence="9">Cardiolipin synthase B</fullName>
        <shortName evidence="9">CL synthase</shortName>
        <ecNumber evidence="9">2.7.8.-</ecNumber>
    </recommendedName>
</protein>
<comment type="catalytic activity">
    <reaction evidence="9">
        <text>2 a 1,2-diacyl-sn-glycero-3-phospho-(1'-sn-glycerol) = a cardiolipin + glycerol</text>
        <dbReference type="Rhea" id="RHEA:31451"/>
        <dbReference type="ChEBI" id="CHEBI:17754"/>
        <dbReference type="ChEBI" id="CHEBI:62237"/>
        <dbReference type="ChEBI" id="CHEBI:64716"/>
    </reaction>
</comment>
<keyword evidence="5 9" id="KW-0443">Lipid metabolism</keyword>
<dbReference type="AlphaFoldDB" id="A0A562BG50"/>
<dbReference type="CDD" id="cd09159">
    <property type="entry name" value="PLDc_ybhO_like_2"/>
    <property type="match status" value="1"/>
</dbReference>
<evidence type="ECO:0000256" key="9">
    <source>
        <dbReference type="HAMAP-Rule" id="MF_01917"/>
    </source>
</evidence>
<proteinExistence type="inferred from homology"/>
<evidence type="ECO:0000256" key="4">
    <source>
        <dbReference type="ARBA" id="ARBA00022737"/>
    </source>
</evidence>
<keyword evidence="12" id="KW-1185">Reference proteome</keyword>
<evidence type="ECO:0000256" key="6">
    <source>
        <dbReference type="ARBA" id="ARBA00023136"/>
    </source>
</evidence>
<comment type="subcellular location">
    <subcellularLocation>
        <location evidence="9">Cell membrane</location>
        <topology evidence="9">Peripheral membrane protein</topology>
    </subcellularLocation>
</comment>
<evidence type="ECO:0000256" key="2">
    <source>
        <dbReference type="ARBA" id="ARBA00022516"/>
    </source>
</evidence>
<dbReference type="NCBIfam" id="NF008427">
    <property type="entry name" value="PRK11263.1"/>
    <property type="match status" value="1"/>
</dbReference>
<evidence type="ECO:0000256" key="3">
    <source>
        <dbReference type="ARBA" id="ARBA00022679"/>
    </source>
</evidence>
<dbReference type="HAMAP" id="MF_01917">
    <property type="entry name" value="Cardiolipin_synth_ClsB"/>
    <property type="match status" value="1"/>
</dbReference>
<evidence type="ECO:0000259" key="10">
    <source>
        <dbReference type="PROSITE" id="PS50035"/>
    </source>
</evidence>
<dbReference type="Pfam" id="PF13091">
    <property type="entry name" value="PLDc_2"/>
    <property type="match status" value="2"/>
</dbReference>
<dbReference type="PROSITE" id="PS50035">
    <property type="entry name" value="PLD"/>
    <property type="match status" value="2"/>
</dbReference>
<dbReference type="InterPro" id="IPR001736">
    <property type="entry name" value="PLipase_D/transphosphatidylase"/>
</dbReference>
<feature type="active site" evidence="9">
    <location>
        <position position="291"/>
    </location>
</feature>
<dbReference type="OrthoDB" id="9762009at2"/>
<keyword evidence="1 9" id="KW-1003">Cell membrane</keyword>
<keyword evidence="8 9" id="KW-1208">Phospholipid metabolism</keyword>
<evidence type="ECO:0000256" key="8">
    <source>
        <dbReference type="ARBA" id="ARBA00023264"/>
    </source>
</evidence>
<evidence type="ECO:0000256" key="1">
    <source>
        <dbReference type="ARBA" id="ARBA00022475"/>
    </source>
</evidence>
<dbReference type="GO" id="GO:0005886">
    <property type="term" value="C:plasma membrane"/>
    <property type="evidence" value="ECO:0007669"/>
    <property type="project" value="UniProtKB-SubCell"/>
</dbReference>
<keyword evidence="3 9" id="KW-0808">Transferase</keyword>
<name>A0A562BG50_9BURK</name>
<keyword evidence="6 9" id="KW-0472">Membrane</keyword>
<evidence type="ECO:0000313" key="11">
    <source>
        <dbReference type="EMBL" id="TWG84102.1"/>
    </source>
</evidence>
<feature type="active site" evidence="9">
    <location>
        <position position="115"/>
    </location>
</feature>
<dbReference type="SUPFAM" id="SSF56024">
    <property type="entry name" value="Phospholipase D/nuclease"/>
    <property type="match status" value="2"/>
</dbReference>
<sequence length="409" mass="45570">MSPTRSTGNRIRLLENGEAYFPRVNAAIASARHSVLLETFILFDDAVGRALQETVVDAARRGVFVAMTVDGYGSSDLPRGFVARMVEAGVRLHVFAPRRRLLGMRTNLFRRLHRKLVAVDGRIAFVGGINFSAQHLSDYGPAAKQDYAVEVEGPLAYEIHRFLVDAMPLDSDVAASCRLPPEAVPALRAPAGATAWLVTRDNDAHRTDIEWEYLLAIRGARRQVVIANAYFLPGFRVLHAICEAARRGVDVRLILQGNPDMPWVKRMADMLYAHLHDAGVRIFEYCERPLHGKVALVDDDWATVGSSNLDPLSLSLNLEANLVIRDAAFTNELRANLDRLMARACREIPPGQQAPRAPLQMAATTLMFHFLRRFPAWAGWLPAHSPKVVPAPLGPRRFWRLPLLKRGTE</sequence>
<evidence type="ECO:0000256" key="7">
    <source>
        <dbReference type="ARBA" id="ARBA00023209"/>
    </source>
</evidence>
<keyword evidence="7 9" id="KW-0594">Phospholipid biosynthesis</keyword>
<dbReference type="EC" id="2.7.8.-" evidence="9"/>
<dbReference type="PANTHER" id="PTHR21248">
    <property type="entry name" value="CARDIOLIPIN SYNTHASE"/>
    <property type="match status" value="1"/>
</dbReference>
<feature type="domain" description="PLD phosphodiesterase" evidence="10">
    <location>
        <begin position="108"/>
        <end position="135"/>
    </location>
</feature>
<dbReference type="Proteomes" id="UP000318141">
    <property type="component" value="Unassembled WGS sequence"/>
</dbReference>
<dbReference type="CDD" id="cd09110">
    <property type="entry name" value="PLDc_CLS_1"/>
    <property type="match status" value="1"/>
</dbReference>
<feature type="active site" evidence="9">
    <location>
        <position position="120"/>
    </location>
</feature>
<accession>A0A562BG50</accession>
<dbReference type="EMBL" id="VLJN01000022">
    <property type="protein sequence ID" value="TWG84102.1"/>
    <property type="molecule type" value="Genomic_DNA"/>
</dbReference>
<dbReference type="InterPro" id="IPR030872">
    <property type="entry name" value="Cardiolipin_synth_ClsB"/>
</dbReference>
<keyword evidence="2 9" id="KW-0444">Lipid biosynthesis</keyword>
<evidence type="ECO:0000256" key="5">
    <source>
        <dbReference type="ARBA" id="ARBA00023098"/>
    </source>
</evidence>
<dbReference type="Gene3D" id="3.30.870.10">
    <property type="entry name" value="Endonuclease Chain A"/>
    <property type="match status" value="2"/>
</dbReference>
<dbReference type="GO" id="GO:0032049">
    <property type="term" value="P:cardiolipin biosynthetic process"/>
    <property type="evidence" value="ECO:0007669"/>
    <property type="project" value="InterPro"/>
</dbReference>
<gene>
    <name evidence="9" type="primary">clsB</name>
    <name evidence="11" type="ORF">L602_002900000410</name>
</gene>
<evidence type="ECO:0000313" key="12">
    <source>
        <dbReference type="Proteomes" id="UP000318141"/>
    </source>
</evidence>
<comment type="function">
    <text evidence="9">Catalyzes the phosphatidyl group transfer from one phosphatidylglycerol molecule to another to form cardiolipin (CL) (diphosphatidylglycerol) and glycerol.</text>
</comment>
<dbReference type="PANTHER" id="PTHR21248:SF23">
    <property type="entry name" value="CARDIOLIPIN SYNTHASE B"/>
    <property type="match status" value="1"/>
</dbReference>
<keyword evidence="4" id="KW-0677">Repeat</keyword>
<feature type="active site" evidence="9">
    <location>
        <position position="298"/>
    </location>
</feature>
<feature type="domain" description="PLD phosphodiesterase" evidence="10">
    <location>
        <begin position="286"/>
        <end position="313"/>
    </location>
</feature>
<reference evidence="11 12" key="1">
    <citation type="submission" date="2019-07" db="EMBL/GenBank/DDBJ databases">
        <title>Genome sequencing of lignin-degrading bacterial isolates.</title>
        <authorList>
            <person name="Gladden J."/>
        </authorList>
    </citation>
    <scope>NUCLEOTIDE SEQUENCE [LARGE SCALE GENOMIC DNA]</scope>
    <source>
        <strain evidence="11 12">J11</strain>
    </source>
</reference>
<dbReference type="GO" id="GO:0008808">
    <property type="term" value="F:cardiolipin synthase activity"/>
    <property type="evidence" value="ECO:0007669"/>
    <property type="project" value="InterPro"/>
</dbReference>